<comment type="similarity">
    <text evidence="1">Belongs to the Rv0495c family.</text>
</comment>
<dbReference type="Proteomes" id="UP000033047">
    <property type="component" value="Unassembled WGS sequence"/>
</dbReference>
<name>A0A0F5JEZ0_9BACT</name>
<reference evidence="2 3" key="1">
    <citation type="submission" date="2013-04" db="EMBL/GenBank/DDBJ databases">
        <title>The Genome Sequence of Parabacteroides goldsteinii DSM 19448.</title>
        <authorList>
            <consortium name="The Broad Institute Genomics Platform"/>
            <person name="Earl A."/>
            <person name="Ward D."/>
            <person name="Feldgarden M."/>
            <person name="Gevers D."/>
            <person name="Martens E."/>
            <person name="Sakamoto M."/>
            <person name="Benno Y."/>
            <person name="Song Y."/>
            <person name="Liu C."/>
            <person name="Lee J."/>
            <person name="Bolanos M."/>
            <person name="Vaisanen M.L."/>
            <person name="Finegold S.M."/>
            <person name="Walker B."/>
            <person name="Young S."/>
            <person name="Zeng Q."/>
            <person name="Gargeya S."/>
            <person name="Fitzgerald M."/>
            <person name="Haas B."/>
            <person name="Abouelleil A."/>
            <person name="Allen A.W."/>
            <person name="Alvarado L."/>
            <person name="Arachchi H.M."/>
            <person name="Berlin A.M."/>
            <person name="Chapman S.B."/>
            <person name="Gainer-Dewar J."/>
            <person name="Goldberg J."/>
            <person name="Griggs A."/>
            <person name="Gujja S."/>
            <person name="Hansen M."/>
            <person name="Howarth C."/>
            <person name="Imamovic A."/>
            <person name="Ireland A."/>
            <person name="Larimer J."/>
            <person name="McCowan C."/>
            <person name="Murphy C."/>
            <person name="Pearson M."/>
            <person name="Poon T.W."/>
            <person name="Priest M."/>
            <person name="Roberts A."/>
            <person name="Saif S."/>
            <person name="Shea T."/>
            <person name="Sisk P."/>
            <person name="Sykes S."/>
            <person name="Wortman J."/>
            <person name="Nusbaum C."/>
            <person name="Birren B."/>
        </authorList>
    </citation>
    <scope>NUCLEOTIDE SEQUENCE [LARGE SCALE GENOMIC DNA]</scope>
    <source>
        <strain evidence="2 3">DSM 19448</strain>
    </source>
</reference>
<evidence type="ECO:0008006" key="4">
    <source>
        <dbReference type="Google" id="ProtNLM"/>
    </source>
</evidence>
<proteinExistence type="inferred from homology"/>
<evidence type="ECO:0000313" key="2">
    <source>
        <dbReference type="EMBL" id="KKB56298.1"/>
    </source>
</evidence>
<dbReference type="EMBL" id="AQHV01000011">
    <property type="protein sequence ID" value="KKB56298.1"/>
    <property type="molecule type" value="Genomic_DNA"/>
</dbReference>
<dbReference type="AlphaFoldDB" id="A0A0F5JEZ0"/>
<sequence length="213" mass="24392">MSSLKRGIYYLFPDNKMIQIDDTLVSLDLIEANFICDLAQCKGICCVEGDSGAPLEKSEIAKLEKALPVVWNDLSPEAQAIINKQGVAYIDCEGDIVTSIVDNKDCVFTCYDSDGTCKCAIEKAYREGKLSFYKPVSCHLYPVRVTQYKDFRAVNYDRWKICKAAEILGQKEKLPLYKFLKEPLIRKFGEKWYESLVEVAEEWRKQKEQEKLG</sequence>
<accession>A0A0F5JEZ0</accession>
<organism evidence="2 3">
    <name type="scientific">Parabacteroides goldsteinii DSM 19448 = WAL 12034</name>
    <dbReference type="NCBI Taxonomy" id="927665"/>
    <lineage>
        <taxon>Bacteria</taxon>
        <taxon>Pseudomonadati</taxon>
        <taxon>Bacteroidota</taxon>
        <taxon>Bacteroidia</taxon>
        <taxon>Bacteroidales</taxon>
        <taxon>Tannerellaceae</taxon>
        <taxon>Parabacteroides</taxon>
    </lineage>
</organism>
<dbReference type="Pfam" id="PF11307">
    <property type="entry name" value="DUF3109"/>
    <property type="match status" value="1"/>
</dbReference>
<gene>
    <name evidence="2" type="ORF">HMPREF1535_02272</name>
</gene>
<evidence type="ECO:0000313" key="3">
    <source>
        <dbReference type="Proteomes" id="UP000033047"/>
    </source>
</evidence>
<dbReference type="HOGENOM" id="CLU_097451_0_0_10"/>
<dbReference type="STRING" id="927665.HMPREF1535_02272"/>
<evidence type="ECO:0000256" key="1">
    <source>
        <dbReference type="ARBA" id="ARBA00093770"/>
    </source>
</evidence>
<dbReference type="InterPro" id="IPR021458">
    <property type="entry name" value="Rv0495c"/>
</dbReference>
<comment type="caution">
    <text evidence="2">The sequence shown here is derived from an EMBL/GenBank/DDBJ whole genome shotgun (WGS) entry which is preliminary data.</text>
</comment>
<dbReference type="PATRIC" id="fig|927665.4.peg.2336"/>
<protein>
    <recommendedName>
        <fullName evidence="4">DUF3109 family protein</fullName>
    </recommendedName>
</protein>